<keyword evidence="3 7" id="KW-0812">Transmembrane</keyword>
<feature type="transmembrane region" description="Helical" evidence="7">
    <location>
        <begin position="780"/>
        <end position="801"/>
    </location>
</feature>
<dbReference type="InterPro" id="IPR003838">
    <property type="entry name" value="ABC3_permease_C"/>
</dbReference>
<feature type="transmembrane region" description="Helical" evidence="7">
    <location>
        <begin position="332"/>
        <end position="355"/>
    </location>
</feature>
<dbReference type="STRING" id="861299.J421_2027"/>
<evidence type="ECO:0000256" key="5">
    <source>
        <dbReference type="ARBA" id="ARBA00023136"/>
    </source>
</evidence>
<evidence type="ECO:0000313" key="10">
    <source>
        <dbReference type="EMBL" id="AHG89564.1"/>
    </source>
</evidence>
<dbReference type="Pfam" id="PF02687">
    <property type="entry name" value="FtsX"/>
    <property type="match status" value="2"/>
</dbReference>
<accession>W0REM9</accession>
<feature type="domain" description="MacB-like periplasmic core" evidence="9">
    <location>
        <begin position="28"/>
        <end position="244"/>
    </location>
</feature>
<dbReference type="PANTHER" id="PTHR30572:SF4">
    <property type="entry name" value="ABC TRANSPORTER PERMEASE YTRF"/>
    <property type="match status" value="1"/>
</dbReference>
<protein>
    <submittedName>
        <fullName evidence="10">Permease</fullName>
    </submittedName>
</protein>
<evidence type="ECO:0000313" key="11">
    <source>
        <dbReference type="Proteomes" id="UP000019151"/>
    </source>
</evidence>
<comment type="similarity">
    <text evidence="6">Belongs to the ABC-4 integral membrane protein family.</text>
</comment>
<dbReference type="InterPro" id="IPR025857">
    <property type="entry name" value="MacB_PCD"/>
</dbReference>
<keyword evidence="11" id="KW-1185">Reference proteome</keyword>
<gene>
    <name evidence="10" type="ORF">J421_2027</name>
</gene>
<dbReference type="Proteomes" id="UP000019151">
    <property type="component" value="Chromosome"/>
</dbReference>
<feature type="domain" description="ABC3 transporter permease C-terminal" evidence="8">
    <location>
        <begin position="284"/>
        <end position="399"/>
    </location>
</feature>
<sequence>MSAAMPTLAQDARLALRGFRRTPGVFVTAVVILALGVGMSVAMFSVFRTVLVRRLPVVDQDRVVVMWTYVADPHTDVVTGTKELSVVRRESRTMRRIAAIAHWPATPSPFVYGDRSVELSRGMVTGNFFDVLGARPALGRLLRPSDDEADASSPGDTRASRAMVLGYRAWRERFGGDSSVIGRHLVEPLLGTDYTIVGVAPAGLAYPAGVDYWIPMWSGWQSSVSAFAVARLAPGATVAAARDEYLAIEKRLTPQLNLRGAHAATFADTVLGSARPVLQVLTAAVGLLLAIACLNVGNLLLLRAATRARELVVRRALGAGFGDLARPLVVEALAIAAAGGALGLLVAATALRTLVRYAPVQLPRLDEVRLAGAPVGVATAIATLAVLVFGVAPALLVARGHVAAPLRLDARAGHETARRRALRHALVASQMALAMVMSGGAALLARSLARLEWQDTGFASDHLSVLWYSWNAHKQDSVPELIALGDRLARRVRAIPGVTAATPIVAPPMLGNGVWQVRFEVEGQAPAAVAENPLFPVEMGGPEFFRTFGVRLVRGRAFTARDDAASPLVVIVSESVARRLWPGRDPLGKRVRIPGANAGGIAGGDGWRTVVGVAHDTRLRTLREVSPTVFFPSLQGYWQGSIAIRSATSLSALVPALRAAGREVDPDVELWSRQTMDEILAEPLAEPRLGALLTSSFSAVALLLSGVGLFGAMAALVRDRTREFGIRMALGAAPGRVRLAVLRRAAIVVGSGAAVGLAITLVASRLLAALLFDVSATDPLALGGACGALLAVALVAALVPARAATRVDPARTLRAD</sequence>
<feature type="transmembrane region" description="Helical" evidence="7">
    <location>
        <begin position="280"/>
        <end position="301"/>
    </location>
</feature>
<evidence type="ECO:0000256" key="4">
    <source>
        <dbReference type="ARBA" id="ARBA00022989"/>
    </source>
</evidence>
<dbReference type="InterPro" id="IPR050250">
    <property type="entry name" value="Macrolide_Exporter_MacB"/>
</dbReference>
<keyword evidence="5 7" id="KW-0472">Membrane</keyword>
<dbReference type="NCBIfam" id="TIGR03434">
    <property type="entry name" value="ADOP"/>
    <property type="match status" value="1"/>
</dbReference>
<dbReference type="PANTHER" id="PTHR30572">
    <property type="entry name" value="MEMBRANE COMPONENT OF TRANSPORTER-RELATED"/>
    <property type="match status" value="1"/>
</dbReference>
<proteinExistence type="inferred from homology"/>
<feature type="domain" description="ABC3 transporter permease C-terminal" evidence="8">
    <location>
        <begin position="696"/>
        <end position="809"/>
    </location>
</feature>
<dbReference type="EMBL" id="CP007128">
    <property type="protein sequence ID" value="AHG89564.1"/>
    <property type="molecule type" value="Genomic_DNA"/>
</dbReference>
<dbReference type="HOGENOM" id="CLU_009433_1_0_0"/>
<dbReference type="InParanoid" id="W0REM9"/>
<keyword evidence="4 7" id="KW-1133">Transmembrane helix</keyword>
<feature type="transmembrane region" description="Helical" evidence="7">
    <location>
        <begin position="425"/>
        <end position="445"/>
    </location>
</feature>
<dbReference type="GO" id="GO:0005886">
    <property type="term" value="C:plasma membrane"/>
    <property type="evidence" value="ECO:0007669"/>
    <property type="project" value="UniProtKB-SubCell"/>
</dbReference>
<feature type="transmembrane region" description="Helical" evidence="7">
    <location>
        <begin position="697"/>
        <end position="717"/>
    </location>
</feature>
<feature type="transmembrane region" description="Helical" evidence="7">
    <location>
        <begin position="25"/>
        <end position="47"/>
    </location>
</feature>
<feature type="domain" description="MacB-like periplasmic core" evidence="9">
    <location>
        <begin position="480"/>
        <end position="645"/>
    </location>
</feature>
<dbReference type="eggNOG" id="COG0577">
    <property type="taxonomic scope" value="Bacteria"/>
</dbReference>
<organism evidence="10 11">
    <name type="scientific">Gemmatirosa kalamazoonensis</name>
    <dbReference type="NCBI Taxonomy" id="861299"/>
    <lineage>
        <taxon>Bacteria</taxon>
        <taxon>Pseudomonadati</taxon>
        <taxon>Gemmatimonadota</taxon>
        <taxon>Gemmatimonadia</taxon>
        <taxon>Gemmatimonadales</taxon>
        <taxon>Gemmatimonadaceae</taxon>
        <taxon>Gemmatirosa</taxon>
    </lineage>
</organism>
<keyword evidence="2" id="KW-1003">Cell membrane</keyword>
<name>W0REM9_9BACT</name>
<reference evidence="10 11" key="1">
    <citation type="journal article" date="2014" name="Genome Announc.">
        <title>Genome Sequence and Methylome of Soil Bacterium Gemmatirosa kalamazoonensis KBS708T, a Member of the Rarely Cultivated Gemmatimonadetes Phylum.</title>
        <authorList>
            <person name="Debruyn J.M."/>
            <person name="Radosevich M."/>
            <person name="Wommack K.E."/>
            <person name="Polson S.W."/>
            <person name="Hauser L.J."/>
            <person name="Fawaz M.N."/>
            <person name="Korlach J."/>
            <person name="Tsai Y.C."/>
        </authorList>
    </citation>
    <scope>NUCLEOTIDE SEQUENCE [LARGE SCALE GENOMIC DNA]</scope>
    <source>
        <strain evidence="10 11">KBS708</strain>
    </source>
</reference>
<dbReference type="InterPro" id="IPR017800">
    <property type="entry name" value="ADOP"/>
</dbReference>
<dbReference type="AlphaFoldDB" id="W0REM9"/>
<evidence type="ECO:0000256" key="6">
    <source>
        <dbReference type="ARBA" id="ARBA00038076"/>
    </source>
</evidence>
<evidence type="ECO:0000256" key="3">
    <source>
        <dbReference type="ARBA" id="ARBA00022692"/>
    </source>
</evidence>
<evidence type="ECO:0000256" key="2">
    <source>
        <dbReference type="ARBA" id="ARBA00022475"/>
    </source>
</evidence>
<feature type="transmembrane region" description="Helical" evidence="7">
    <location>
        <begin position="745"/>
        <end position="768"/>
    </location>
</feature>
<dbReference type="KEGG" id="gba:J421_2027"/>
<evidence type="ECO:0000256" key="1">
    <source>
        <dbReference type="ARBA" id="ARBA00004651"/>
    </source>
</evidence>
<evidence type="ECO:0000259" key="8">
    <source>
        <dbReference type="Pfam" id="PF02687"/>
    </source>
</evidence>
<dbReference type="GO" id="GO:0022857">
    <property type="term" value="F:transmembrane transporter activity"/>
    <property type="evidence" value="ECO:0007669"/>
    <property type="project" value="TreeGrafter"/>
</dbReference>
<evidence type="ECO:0000256" key="7">
    <source>
        <dbReference type="SAM" id="Phobius"/>
    </source>
</evidence>
<evidence type="ECO:0000259" key="9">
    <source>
        <dbReference type="Pfam" id="PF12704"/>
    </source>
</evidence>
<dbReference type="Pfam" id="PF12704">
    <property type="entry name" value="MacB_PCD"/>
    <property type="match status" value="2"/>
</dbReference>
<feature type="transmembrane region" description="Helical" evidence="7">
    <location>
        <begin position="375"/>
        <end position="398"/>
    </location>
</feature>
<comment type="subcellular location">
    <subcellularLocation>
        <location evidence="1">Cell membrane</location>
        <topology evidence="1">Multi-pass membrane protein</topology>
    </subcellularLocation>
</comment>